<dbReference type="Proteomes" id="UP000016584">
    <property type="component" value="Unassembled WGS sequence"/>
</dbReference>
<comment type="caution">
    <text evidence="1">The sequence shown here is derived from an EMBL/GenBank/DDBJ whole genome shotgun (WGS) entry which is preliminary data.</text>
</comment>
<dbReference type="EMBL" id="ATDL01000017">
    <property type="protein sequence ID" value="ERJ58273.1"/>
    <property type="molecule type" value="Genomic_DNA"/>
</dbReference>
<name>U2J6J2_9SPHI</name>
<protein>
    <submittedName>
        <fullName evidence="1">Uncharacterized protein</fullName>
    </submittedName>
</protein>
<accession>U2J6J2</accession>
<proteinExistence type="predicted"/>
<dbReference type="OrthoDB" id="707775at2"/>
<dbReference type="AlphaFoldDB" id="U2J6J2"/>
<dbReference type="Gene3D" id="3.40.50.20">
    <property type="match status" value="1"/>
</dbReference>
<dbReference type="RefSeq" id="WP_021071467.1">
    <property type="nucleotide sequence ID" value="NZ_ATDL01000017.1"/>
</dbReference>
<evidence type="ECO:0000313" key="1">
    <source>
        <dbReference type="EMBL" id="ERJ58273.1"/>
    </source>
</evidence>
<keyword evidence="2" id="KW-1185">Reference proteome</keyword>
<reference evidence="1 2" key="1">
    <citation type="journal article" date="2013" name="Genome Announc.">
        <title>The Draft Genome Sequence of Sphingomonas paucimobilis Strain HER1398 (Proteobacteria), Host to the Giant PAU Phage, Indicates That It Is a Member of the Genus Sphingobacterium (Bacteroidetes).</title>
        <authorList>
            <person name="White R.A.III."/>
            <person name="Suttle C.A."/>
        </authorList>
    </citation>
    <scope>NUCLEOTIDE SEQUENCE [LARGE SCALE GENOMIC DNA]</scope>
    <source>
        <strain evidence="1 2">HER1398</strain>
    </source>
</reference>
<organism evidence="1 2">
    <name type="scientific">Sphingobacterium paucimobilis HER1398</name>
    <dbReference type="NCBI Taxonomy" id="1346330"/>
    <lineage>
        <taxon>Bacteria</taxon>
        <taxon>Pseudomonadati</taxon>
        <taxon>Bacteroidota</taxon>
        <taxon>Sphingobacteriia</taxon>
        <taxon>Sphingobacteriales</taxon>
        <taxon>Sphingobacteriaceae</taxon>
        <taxon>Sphingobacterium</taxon>
    </lineage>
</organism>
<evidence type="ECO:0000313" key="2">
    <source>
        <dbReference type="Proteomes" id="UP000016584"/>
    </source>
</evidence>
<dbReference type="STRING" id="1346330.M472_05800"/>
<sequence>MKKLLLTCATRAFAMRITQLLSDKFELVLATSDEVPTVFKNRYTQIPKGVNLTYAHEVLKVALDLSCDYVLPLGLDEIQTLSRSKILFEEYGIHVLCPGMEELVELSVLENPTKELALSLFIGGQDVLNSNSEDYCYEGLGLLSDSGESFILAVAK</sequence>
<dbReference type="PATRIC" id="fig|1346330.5.peg.3329"/>
<gene>
    <name evidence="1" type="ORF">M472_05800</name>
</gene>